<comment type="caution">
    <text evidence="1">The sequence shown here is derived from an EMBL/GenBank/DDBJ whole genome shotgun (WGS) entry which is preliminary data.</text>
</comment>
<dbReference type="RefSeq" id="WP_039715677.1">
    <property type="nucleotide sequence ID" value="NZ_JTJC03000001.1"/>
</dbReference>
<keyword evidence="2" id="KW-1185">Reference proteome</keyword>
<gene>
    <name evidence="1" type="ORF">QH73_0006520</name>
</gene>
<dbReference type="NCBIfam" id="TIGR02710">
    <property type="entry name" value="TIGR02710 family CRISPR-associated CARF protein"/>
    <property type="match status" value="1"/>
</dbReference>
<dbReference type="InterPro" id="IPR011335">
    <property type="entry name" value="Restrct_endonuc-II-like"/>
</dbReference>
<sequence length="433" mass="48996">MPKILLVTVGGSPQPILTAIEALQPDRVIFICSDGSKGSKTQIIGNGTPCEIRRGEEVKKLPNIPTYLGLSNFHPDTDLILIQPDDLSECYRQISSTIRTLQQDFPNYQILVDYTGGTKTMSAALAMAGIDYDLNLHITTSTTRENLFRVERGETTERASTIAISVERKIEQFLPLLLQQYNYAGAIAELKNILQLELPNETKQRIRILRDCCAGFDAWDRFAHVDAWDLLQSYMKKPEIQPSALFLKRVMHSRAAIDEKFKAPDGIKGHGYEVVQDLLLNAERRATQERYDDAVGRLYRAIELLAQIRLWQAYKVKTGDVDLQNLPESLHADLLLNCDRGKIQLALTQSYLLLSKLPDEPLGKAYQEQAAKIQDVLQIRNYSILAHGFQPITKTDYQKFSGVVVSFIQNSIAMLVPEKQQFQPVQFLQNLNF</sequence>
<dbReference type="AlphaFoldDB" id="A0A9X5E323"/>
<organism evidence="1 2">
    <name type="scientific">Scytonema millei VB511283</name>
    <dbReference type="NCBI Taxonomy" id="1245923"/>
    <lineage>
        <taxon>Bacteria</taxon>
        <taxon>Bacillati</taxon>
        <taxon>Cyanobacteriota</taxon>
        <taxon>Cyanophyceae</taxon>
        <taxon>Nostocales</taxon>
        <taxon>Scytonemataceae</taxon>
        <taxon>Scytonema</taxon>
    </lineage>
</organism>
<dbReference type="Pfam" id="PF09670">
    <property type="entry name" value="Cas_Cas02710"/>
    <property type="match status" value="1"/>
</dbReference>
<dbReference type="Proteomes" id="UP000031532">
    <property type="component" value="Unassembled WGS sequence"/>
</dbReference>
<reference evidence="1 2" key="1">
    <citation type="journal article" date="2015" name="Genome Announc.">
        <title>Draft Genome Sequence of the Terrestrial Cyanobacterium Scytonema millei VB511283, Isolated from Eastern India.</title>
        <authorList>
            <person name="Sen D."/>
            <person name="Chandrababunaidu M.M."/>
            <person name="Singh D."/>
            <person name="Sanghi N."/>
            <person name="Ghorai A."/>
            <person name="Mishra G.P."/>
            <person name="Madduluri M."/>
            <person name="Adhikary S.P."/>
            <person name="Tripathy S."/>
        </authorList>
    </citation>
    <scope>NUCLEOTIDE SEQUENCE [LARGE SCALE GENOMIC DNA]</scope>
    <source>
        <strain evidence="1 2">VB511283</strain>
    </source>
</reference>
<evidence type="ECO:0000313" key="1">
    <source>
        <dbReference type="EMBL" id="NHC34315.1"/>
    </source>
</evidence>
<dbReference type="InterPro" id="IPR014082">
    <property type="entry name" value="CRISPR-assoc_prot_Cas02710"/>
</dbReference>
<protein>
    <submittedName>
        <fullName evidence="1">TIGR02710 family CRISPR-associated protein</fullName>
    </submittedName>
</protein>
<proteinExistence type="predicted"/>
<dbReference type="OrthoDB" id="9770049at2"/>
<name>A0A9X5E323_9CYAN</name>
<accession>A0A9X5E323</accession>
<dbReference type="EMBL" id="JTJC03000001">
    <property type="protein sequence ID" value="NHC34315.1"/>
    <property type="molecule type" value="Genomic_DNA"/>
</dbReference>
<dbReference type="Gene3D" id="3.40.50.10770">
    <property type="entry name" value="Hypothetical protein VC1899 like domain (Restriction endonuclease-like)"/>
    <property type="match status" value="1"/>
</dbReference>
<evidence type="ECO:0000313" key="2">
    <source>
        <dbReference type="Proteomes" id="UP000031532"/>
    </source>
</evidence>
<dbReference type="SUPFAM" id="SSF52980">
    <property type="entry name" value="Restriction endonuclease-like"/>
    <property type="match status" value="1"/>
</dbReference>